<dbReference type="AlphaFoldDB" id="A0AAQ3ND71"/>
<organism evidence="1 2">
    <name type="scientific">Vigna mungo</name>
    <name type="common">Black gram</name>
    <name type="synonym">Phaseolus mungo</name>
    <dbReference type="NCBI Taxonomy" id="3915"/>
    <lineage>
        <taxon>Eukaryota</taxon>
        <taxon>Viridiplantae</taxon>
        <taxon>Streptophyta</taxon>
        <taxon>Embryophyta</taxon>
        <taxon>Tracheophyta</taxon>
        <taxon>Spermatophyta</taxon>
        <taxon>Magnoliopsida</taxon>
        <taxon>eudicotyledons</taxon>
        <taxon>Gunneridae</taxon>
        <taxon>Pentapetalae</taxon>
        <taxon>rosids</taxon>
        <taxon>fabids</taxon>
        <taxon>Fabales</taxon>
        <taxon>Fabaceae</taxon>
        <taxon>Papilionoideae</taxon>
        <taxon>50 kb inversion clade</taxon>
        <taxon>NPAAA clade</taxon>
        <taxon>indigoferoid/millettioid clade</taxon>
        <taxon>Phaseoleae</taxon>
        <taxon>Vigna</taxon>
    </lineage>
</organism>
<protein>
    <submittedName>
        <fullName evidence="1">Uncharacterized protein</fullName>
    </submittedName>
</protein>
<evidence type="ECO:0000313" key="1">
    <source>
        <dbReference type="EMBL" id="WVZ06128.1"/>
    </source>
</evidence>
<gene>
    <name evidence="1" type="ORF">V8G54_019474</name>
</gene>
<proteinExistence type="predicted"/>
<accession>A0AAQ3ND71</accession>
<sequence length="120" mass="13410">MAQATTPTLDIIIFAIEYHELLKLRATDQLTSFVSALTHSSNLVTFVFESDSIGPWILGSGITDLMTQTNLFFCLLDLSRFLAFLLLLHTTLQLKSGPLGEPILFLNILESVLFILEMSF</sequence>
<name>A0AAQ3ND71_VIGMU</name>
<keyword evidence="2" id="KW-1185">Reference proteome</keyword>
<reference evidence="1 2" key="1">
    <citation type="journal article" date="2023" name="Life. Sci Alliance">
        <title>Evolutionary insights into 3D genome organization and epigenetic landscape of Vigna mungo.</title>
        <authorList>
            <person name="Junaid A."/>
            <person name="Singh B."/>
            <person name="Bhatia S."/>
        </authorList>
    </citation>
    <scope>NUCLEOTIDE SEQUENCE [LARGE SCALE GENOMIC DNA]</scope>
    <source>
        <strain evidence="1">Urdbean</strain>
    </source>
</reference>
<evidence type="ECO:0000313" key="2">
    <source>
        <dbReference type="Proteomes" id="UP001374535"/>
    </source>
</evidence>
<dbReference type="EMBL" id="CP144695">
    <property type="protein sequence ID" value="WVZ06128.1"/>
    <property type="molecule type" value="Genomic_DNA"/>
</dbReference>
<dbReference type="Proteomes" id="UP001374535">
    <property type="component" value="Chromosome 6"/>
</dbReference>